<dbReference type="AlphaFoldDB" id="A0A1H7T777"/>
<dbReference type="Proteomes" id="UP000199421">
    <property type="component" value="Unassembled WGS sequence"/>
</dbReference>
<sequence length="234" mass="24825">MKKSLNIKKYVAEFIGTFMLVFCGTGAIIINQQTHGLITHVGIAITFGLVVMGVIYAFGNLSGAHINPAVSIAFAVNGCFSKKLIIPYISSQLAGAFAASLVLKFLFPADEMLGATVPSGSSLQSFTMEFLLTFFLMIVIMRVAKGNKEQGMFAGLAIGAVVALEAMFAGPISGASMNPARSLAPAVISGHYEHIWVYVIATISGALVAVPVVSFMKTGVVEKEEEIPRIKRAM</sequence>
<dbReference type="InterPro" id="IPR022357">
    <property type="entry name" value="MIP_CS"/>
</dbReference>
<name>A0A1H7T777_OLID1</name>
<evidence type="ECO:0000256" key="4">
    <source>
        <dbReference type="ARBA" id="ARBA00022989"/>
    </source>
</evidence>
<dbReference type="Pfam" id="PF00230">
    <property type="entry name" value="MIP"/>
    <property type="match status" value="1"/>
</dbReference>
<evidence type="ECO:0000256" key="6">
    <source>
        <dbReference type="RuleBase" id="RU000477"/>
    </source>
</evidence>
<dbReference type="InterPro" id="IPR023271">
    <property type="entry name" value="Aquaporin-like"/>
</dbReference>
<feature type="transmembrane region" description="Helical" evidence="7">
    <location>
        <begin position="37"/>
        <end position="58"/>
    </location>
</feature>
<feature type="transmembrane region" description="Helical" evidence="7">
    <location>
        <begin position="195"/>
        <end position="216"/>
    </location>
</feature>
<keyword evidence="3 6" id="KW-0812">Transmembrane</keyword>
<evidence type="ECO:0000256" key="1">
    <source>
        <dbReference type="ARBA" id="ARBA00004141"/>
    </source>
</evidence>
<accession>A0A1H7T777</accession>
<evidence type="ECO:0000256" key="3">
    <source>
        <dbReference type="ARBA" id="ARBA00022692"/>
    </source>
</evidence>
<dbReference type="STRING" id="407022.SAMN05661044_03394"/>
<feature type="transmembrane region" description="Helical" evidence="7">
    <location>
        <begin position="123"/>
        <end position="141"/>
    </location>
</feature>
<dbReference type="OrthoDB" id="9807293at2"/>
<dbReference type="InterPro" id="IPR000425">
    <property type="entry name" value="MIP"/>
</dbReference>
<evidence type="ECO:0000313" key="9">
    <source>
        <dbReference type="Proteomes" id="UP000199421"/>
    </source>
</evidence>
<dbReference type="PRINTS" id="PR00783">
    <property type="entry name" value="MINTRINSICP"/>
</dbReference>
<keyword evidence="2 6" id="KW-0813">Transport</keyword>
<keyword evidence="5 7" id="KW-0472">Membrane</keyword>
<comment type="subcellular location">
    <subcellularLocation>
        <location evidence="1">Membrane</location>
        <topology evidence="1">Multi-pass membrane protein</topology>
    </subcellularLocation>
</comment>
<dbReference type="GO" id="GO:0015267">
    <property type="term" value="F:channel activity"/>
    <property type="evidence" value="ECO:0007669"/>
    <property type="project" value="InterPro"/>
</dbReference>
<proteinExistence type="inferred from homology"/>
<feature type="transmembrane region" description="Helical" evidence="7">
    <location>
        <begin position="84"/>
        <end position="103"/>
    </location>
</feature>
<dbReference type="EMBL" id="FOAF01000004">
    <property type="protein sequence ID" value="SEL80375.1"/>
    <property type="molecule type" value="Genomic_DNA"/>
</dbReference>
<evidence type="ECO:0000256" key="5">
    <source>
        <dbReference type="ARBA" id="ARBA00023136"/>
    </source>
</evidence>
<dbReference type="RefSeq" id="WP_093326549.1">
    <property type="nucleotide sequence ID" value="NZ_FOAF01000004.1"/>
</dbReference>
<evidence type="ECO:0000256" key="7">
    <source>
        <dbReference type="SAM" id="Phobius"/>
    </source>
</evidence>
<dbReference type="PANTHER" id="PTHR45724">
    <property type="entry name" value="AQUAPORIN NIP2-1"/>
    <property type="match status" value="1"/>
</dbReference>
<feature type="transmembrane region" description="Helical" evidence="7">
    <location>
        <begin position="12"/>
        <end position="31"/>
    </location>
</feature>
<dbReference type="PROSITE" id="PS00221">
    <property type="entry name" value="MIP"/>
    <property type="match status" value="1"/>
</dbReference>
<evidence type="ECO:0000256" key="2">
    <source>
        <dbReference type="ARBA" id="ARBA00022448"/>
    </source>
</evidence>
<evidence type="ECO:0000313" key="8">
    <source>
        <dbReference type="EMBL" id="SEL80375.1"/>
    </source>
</evidence>
<keyword evidence="4 7" id="KW-1133">Transmembrane helix</keyword>
<dbReference type="InterPro" id="IPR034294">
    <property type="entry name" value="Aquaporin_transptr"/>
</dbReference>
<gene>
    <name evidence="8" type="ORF">SAMN05661044_03394</name>
</gene>
<dbReference type="SUPFAM" id="SSF81338">
    <property type="entry name" value="Aquaporin-like"/>
    <property type="match status" value="1"/>
</dbReference>
<dbReference type="GO" id="GO:0016020">
    <property type="term" value="C:membrane"/>
    <property type="evidence" value="ECO:0007669"/>
    <property type="project" value="UniProtKB-SubCell"/>
</dbReference>
<organism evidence="8 9">
    <name type="scientific">Olivibacter domesticus</name>
    <name type="common">Pseudosphingobacterium domesticum</name>
    <dbReference type="NCBI Taxonomy" id="407022"/>
    <lineage>
        <taxon>Bacteria</taxon>
        <taxon>Pseudomonadati</taxon>
        <taxon>Bacteroidota</taxon>
        <taxon>Sphingobacteriia</taxon>
        <taxon>Sphingobacteriales</taxon>
        <taxon>Sphingobacteriaceae</taxon>
        <taxon>Olivibacter</taxon>
    </lineage>
</organism>
<comment type="similarity">
    <text evidence="6">Belongs to the MIP/aquaporin (TC 1.A.8) family.</text>
</comment>
<keyword evidence="9" id="KW-1185">Reference proteome</keyword>
<feature type="transmembrane region" description="Helical" evidence="7">
    <location>
        <begin position="153"/>
        <end position="175"/>
    </location>
</feature>
<dbReference type="PANTHER" id="PTHR45724:SF13">
    <property type="entry name" value="AQUAPORIN NIP1-1-RELATED"/>
    <property type="match status" value="1"/>
</dbReference>
<reference evidence="9" key="1">
    <citation type="submission" date="2016-10" db="EMBL/GenBank/DDBJ databases">
        <authorList>
            <person name="Varghese N."/>
            <person name="Submissions S."/>
        </authorList>
    </citation>
    <scope>NUCLEOTIDE SEQUENCE [LARGE SCALE GENOMIC DNA]</scope>
    <source>
        <strain evidence="9">DSM 18733</strain>
    </source>
</reference>
<dbReference type="Gene3D" id="1.20.1080.10">
    <property type="entry name" value="Glycerol uptake facilitator protein"/>
    <property type="match status" value="1"/>
</dbReference>
<protein>
    <submittedName>
        <fullName evidence="8">Aquaporin Z</fullName>
    </submittedName>
</protein>